<dbReference type="GO" id="GO:0032259">
    <property type="term" value="P:methylation"/>
    <property type="evidence" value="ECO:0007669"/>
    <property type="project" value="UniProtKB-KW"/>
</dbReference>
<dbReference type="Gene3D" id="3.40.50.150">
    <property type="entry name" value="Vaccinia Virus protein VP39"/>
    <property type="match status" value="1"/>
</dbReference>
<feature type="domain" description="Methyltransferase small" evidence="5">
    <location>
        <begin position="12"/>
        <end position="112"/>
    </location>
</feature>
<evidence type="ECO:0000256" key="3">
    <source>
        <dbReference type="ARBA" id="ARBA00022691"/>
    </source>
</evidence>
<organism evidence="6 7">
    <name type="scientific">Streptomyces gardneri</name>
    <dbReference type="NCBI Taxonomy" id="66892"/>
    <lineage>
        <taxon>Bacteria</taxon>
        <taxon>Bacillati</taxon>
        <taxon>Actinomycetota</taxon>
        <taxon>Actinomycetes</taxon>
        <taxon>Kitasatosporales</taxon>
        <taxon>Streptomycetaceae</taxon>
        <taxon>Streptomyces</taxon>
    </lineage>
</organism>
<dbReference type="InterPro" id="IPR052190">
    <property type="entry name" value="Euk-Arch_PrmC-MTase"/>
</dbReference>
<evidence type="ECO:0000259" key="5">
    <source>
        <dbReference type="Pfam" id="PF05175"/>
    </source>
</evidence>
<feature type="region of interest" description="Disordered" evidence="4">
    <location>
        <begin position="231"/>
        <end position="255"/>
    </location>
</feature>
<gene>
    <name evidence="6" type="ORF">SGA01_13960</name>
</gene>
<dbReference type="AlphaFoldDB" id="A0A4Y3RDE1"/>
<keyword evidence="1 6" id="KW-0489">Methyltransferase</keyword>
<dbReference type="InterPro" id="IPR004557">
    <property type="entry name" value="PrmC-related"/>
</dbReference>
<dbReference type="InterPro" id="IPR029063">
    <property type="entry name" value="SAM-dependent_MTases_sf"/>
</dbReference>
<dbReference type="InterPro" id="IPR007848">
    <property type="entry name" value="Small_mtfrase_dom"/>
</dbReference>
<keyword evidence="7" id="KW-1185">Reference proteome</keyword>
<evidence type="ECO:0000313" key="6">
    <source>
        <dbReference type="EMBL" id="GEB55791.1"/>
    </source>
</evidence>
<protein>
    <submittedName>
        <fullName evidence="6">Methyltransferase</fullName>
    </submittedName>
</protein>
<dbReference type="GO" id="GO:0008276">
    <property type="term" value="F:protein methyltransferase activity"/>
    <property type="evidence" value="ECO:0007669"/>
    <property type="project" value="TreeGrafter"/>
</dbReference>
<dbReference type="EMBL" id="BJMN01000010">
    <property type="protein sequence ID" value="GEB55791.1"/>
    <property type="molecule type" value="Genomic_DNA"/>
</dbReference>
<dbReference type="NCBIfam" id="TIGR00537">
    <property type="entry name" value="hemK_rel_arch"/>
    <property type="match status" value="1"/>
</dbReference>
<reference evidence="6 7" key="1">
    <citation type="submission" date="2019-06" db="EMBL/GenBank/DDBJ databases">
        <title>Whole genome shotgun sequence of Streptomyces gardneri NBRC 12865.</title>
        <authorList>
            <person name="Hosoyama A."/>
            <person name="Uohara A."/>
            <person name="Ohji S."/>
            <person name="Ichikawa N."/>
        </authorList>
    </citation>
    <scope>NUCLEOTIDE SEQUENCE [LARGE SCALE GENOMIC DNA]</scope>
    <source>
        <strain evidence="6 7">NBRC 12865</strain>
    </source>
</reference>
<evidence type="ECO:0000256" key="2">
    <source>
        <dbReference type="ARBA" id="ARBA00022679"/>
    </source>
</evidence>
<name>A0A4Y3RDE1_9ACTN</name>
<keyword evidence="2 6" id="KW-0808">Transferase</keyword>
<dbReference type="PANTHER" id="PTHR45875:SF1">
    <property type="entry name" value="METHYLTRANSFERASE N6AMT1"/>
    <property type="match status" value="1"/>
</dbReference>
<comment type="caution">
    <text evidence="6">The sequence shown here is derived from an EMBL/GenBank/DDBJ whole genome shotgun (WGS) entry which is preliminary data.</text>
</comment>
<dbReference type="Proteomes" id="UP000315226">
    <property type="component" value="Unassembled WGS sequence"/>
</dbReference>
<dbReference type="Pfam" id="PF05175">
    <property type="entry name" value="MTS"/>
    <property type="match status" value="1"/>
</dbReference>
<sequence length="255" mass="27122">MASRRTASRLFRLPGVYAPQADTRLLLAHLRREELRPGVRSLDLCTGTGVLALVAARRGARATAVDISRTSIVTVRLNALLHRCRVRALRGDLDGPVDRERFDVITVNPPYVPCEDAEAPARGARRSWDAGHDGRLLLDRVCARAPHLLASSGTLLLVQSSLSGIAATLDALRRGGLTARVVERRTRPFGPVMSARQGWFAARGLISPGTLTEELVVIRACRPSVASPAVAGPRMGAVGPGSRAVSAQADPIGGV</sequence>
<accession>A0A4Y3RDE1</accession>
<evidence type="ECO:0000313" key="7">
    <source>
        <dbReference type="Proteomes" id="UP000315226"/>
    </source>
</evidence>
<dbReference type="GO" id="GO:0035657">
    <property type="term" value="C:eRF1 methyltransferase complex"/>
    <property type="evidence" value="ECO:0007669"/>
    <property type="project" value="TreeGrafter"/>
</dbReference>
<evidence type="ECO:0000256" key="1">
    <source>
        <dbReference type="ARBA" id="ARBA00022603"/>
    </source>
</evidence>
<evidence type="ECO:0000256" key="4">
    <source>
        <dbReference type="SAM" id="MobiDB-lite"/>
    </source>
</evidence>
<dbReference type="SUPFAM" id="SSF53335">
    <property type="entry name" value="S-adenosyl-L-methionine-dependent methyltransferases"/>
    <property type="match status" value="1"/>
</dbReference>
<proteinExistence type="predicted"/>
<dbReference type="PANTHER" id="PTHR45875">
    <property type="entry name" value="METHYLTRANSFERASE N6AMT1"/>
    <property type="match status" value="1"/>
</dbReference>
<keyword evidence="3" id="KW-0949">S-adenosyl-L-methionine</keyword>
<dbReference type="CDD" id="cd02440">
    <property type="entry name" value="AdoMet_MTases"/>
    <property type="match status" value="1"/>
</dbReference>
<dbReference type="GO" id="GO:0008757">
    <property type="term" value="F:S-adenosylmethionine-dependent methyltransferase activity"/>
    <property type="evidence" value="ECO:0007669"/>
    <property type="project" value="TreeGrafter"/>
</dbReference>